<sequence>MNPELPDLNSRTAADEMASRTASQIRGILLGIAVIAPWLLVVASILSGKMLWLTLLDLIGTHVGLWVMLRGYREDSRVLRNRGAWVHAVTLLLCLAGLATWQ</sequence>
<evidence type="ECO:0000256" key="1">
    <source>
        <dbReference type="SAM" id="Phobius"/>
    </source>
</evidence>
<feature type="transmembrane region" description="Helical" evidence="1">
    <location>
        <begin position="27"/>
        <end position="46"/>
    </location>
</feature>
<organism evidence="2 3">
    <name type="scientific">Streptomyces coerulescens</name>
    <dbReference type="NCBI Taxonomy" id="29304"/>
    <lineage>
        <taxon>Bacteria</taxon>
        <taxon>Bacillati</taxon>
        <taxon>Actinomycetota</taxon>
        <taxon>Actinomycetes</taxon>
        <taxon>Kitasatosporales</taxon>
        <taxon>Streptomycetaceae</taxon>
        <taxon>Streptomyces</taxon>
    </lineage>
</organism>
<feature type="transmembrane region" description="Helical" evidence="1">
    <location>
        <begin position="84"/>
        <end position="101"/>
    </location>
</feature>
<keyword evidence="1" id="KW-1133">Transmembrane helix</keyword>
<keyword evidence="1" id="KW-0812">Transmembrane</keyword>
<keyword evidence="3" id="KW-1185">Reference proteome</keyword>
<feature type="transmembrane region" description="Helical" evidence="1">
    <location>
        <begin position="52"/>
        <end position="72"/>
    </location>
</feature>
<reference evidence="3" key="1">
    <citation type="journal article" date="2019" name="Int. J. Syst. Evol. Microbiol.">
        <title>The Global Catalogue of Microorganisms (GCM) 10K type strain sequencing project: providing services to taxonomists for standard genome sequencing and annotation.</title>
        <authorList>
            <consortium name="The Broad Institute Genomics Platform"/>
            <consortium name="The Broad Institute Genome Sequencing Center for Infectious Disease"/>
            <person name="Wu L."/>
            <person name="Ma J."/>
        </authorList>
    </citation>
    <scope>NUCLEOTIDE SEQUENCE [LARGE SCALE GENOMIC DNA]</scope>
    <source>
        <strain evidence="3">KCTC 42586</strain>
    </source>
</reference>
<name>A0ABW0CLY3_STRCD</name>
<dbReference type="EMBL" id="JBHSKM010000012">
    <property type="protein sequence ID" value="MFC5216072.1"/>
    <property type="molecule type" value="Genomic_DNA"/>
</dbReference>
<gene>
    <name evidence="2" type="ORF">ACFPQ9_19720</name>
</gene>
<evidence type="ECO:0000313" key="3">
    <source>
        <dbReference type="Proteomes" id="UP001596263"/>
    </source>
</evidence>
<proteinExistence type="predicted"/>
<dbReference type="Proteomes" id="UP001596263">
    <property type="component" value="Unassembled WGS sequence"/>
</dbReference>
<keyword evidence="1" id="KW-0472">Membrane</keyword>
<dbReference type="RefSeq" id="WP_380854576.1">
    <property type="nucleotide sequence ID" value="NZ_JBHSKM010000012.1"/>
</dbReference>
<comment type="caution">
    <text evidence="2">The sequence shown here is derived from an EMBL/GenBank/DDBJ whole genome shotgun (WGS) entry which is preliminary data.</text>
</comment>
<accession>A0ABW0CLY3</accession>
<protein>
    <submittedName>
        <fullName evidence="2">Uncharacterized protein</fullName>
    </submittedName>
</protein>
<evidence type="ECO:0000313" key="2">
    <source>
        <dbReference type="EMBL" id="MFC5216072.1"/>
    </source>
</evidence>